<organism evidence="1 2">
    <name type="scientific">Streptosporangium sandarakinum</name>
    <dbReference type="NCBI Taxonomy" id="1260955"/>
    <lineage>
        <taxon>Bacteria</taxon>
        <taxon>Bacillati</taxon>
        <taxon>Actinomycetota</taxon>
        <taxon>Actinomycetes</taxon>
        <taxon>Streptosporangiales</taxon>
        <taxon>Streptosporangiaceae</taxon>
        <taxon>Streptosporangium</taxon>
    </lineage>
</organism>
<gene>
    <name evidence="1" type="ORF">HDA43_006834</name>
</gene>
<proteinExistence type="predicted"/>
<dbReference type="AlphaFoldDB" id="A0A852V4D8"/>
<evidence type="ECO:0000313" key="2">
    <source>
        <dbReference type="Proteomes" id="UP000576393"/>
    </source>
</evidence>
<dbReference type="EMBL" id="JACCCO010000004">
    <property type="protein sequence ID" value="NYF44592.1"/>
    <property type="molecule type" value="Genomic_DNA"/>
</dbReference>
<keyword evidence="2" id="KW-1185">Reference proteome</keyword>
<sequence length="155" mass="16870">MGALVEDFDDTTYVVSVTGTWARSTITPYQGAGCLRSKTITDGDKSEATVTVPATATAVQFWYRVSSEATYDTFQFFINGVEKTEVKASGEVEWTQSPVFPVSAGNTLLFRYSKDTTSKAGEDAAYIDELTFTIPDAPLAPRINTAAALIRASRW</sequence>
<protein>
    <submittedName>
        <fullName evidence="1">Uncharacterized protein</fullName>
    </submittedName>
</protein>
<reference evidence="1 2" key="1">
    <citation type="submission" date="2020-07" db="EMBL/GenBank/DDBJ databases">
        <title>Sequencing the genomes of 1000 actinobacteria strains.</title>
        <authorList>
            <person name="Klenk H.-P."/>
        </authorList>
    </citation>
    <scope>NUCLEOTIDE SEQUENCE [LARGE SCALE GENOMIC DNA]</scope>
    <source>
        <strain evidence="1 2">DSM 45763</strain>
    </source>
</reference>
<name>A0A852V4D8_9ACTN</name>
<dbReference type="Proteomes" id="UP000576393">
    <property type="component" value="Unassembled WGS sequence"/>
</dbReference>
<dbReference type="Gene3D" id="2.60.120.260">
    <property type="entry name" value="Galactose-binding domain-like"/>
    <property type="match status" value="1"/>
</dbReference>
<evidence type="ECO:0000313" key="1">
    <source>
        <dbReference type="EMBL" id="NYF44592.1"/>
    </source>
</evidence>
<comment type="caution">
    <text evidence="1">The sequence shown here is derived from an EMBL/GenBank/DDBJ whole genome shotgun (WGS) entry which is preliminary data.</text>
</comment>
<dbReference type="RefSeq" id="WP_179829035.1">
    <property type="nucleotide sequence ID" value="NZ_JACCCO010000004.1"/>
</dbReference>
<accession>A0A852V4D8</accession>